<dbReference type="InterPro" id="IPR017441">
    <property type="entry name" value="Protein_kinase_ATP_BS"/>
</dbReference>
<keyword evidence="8" id="KW-0808">Transferase</keyword>
<dbReference type="Gene3D" id="2.60.200.20">
    <property type="match status" value="1"/>
</dbReference>
<keyword evidence="2 4" id="KW-0547">Nucleotide-binding</keyword>
<dbReference type="PROSITE" id="PS00107">
    <property type="entry name" value="PROTEIN_KINASE_ATP"/>
    <property type="match status" value="1"/>
</dbReference>
<dbReference type="Gene3D" id="1.10.510.10">
    <property type="entry name" value="Transferase(Phosphotransferase) domain 1"/>
    <property type="match status" value="1"/>
</dbReference>
<sequence length="504" mass="56866">MAHMIVTEEALTQTQNVDVSLLPKPAADNSVHATMRCLAGSVESYEIRRDKKSIEIGRHPSCDIVIKDKRASGRHVRIFRDDNFNYTVEELSANGAWCNETFMQKGEQRELKNGDSISICVHHKFESDSFAAWMFRLLEADKKDEEAMPAPSHTPRSSASTAASSEASKDSSTLNLVTEQWIQENWSMRTVLGSGNFSEVRMGLQVKQLGSAPYAVKIIDKRRFYQFQSKRVSGLSLQDEAKLLMDMHHPNIINFFSWFETEEKLYIAMEYVAGGDLLQFIMENGAFQEQVARRLFGQITNAVGYLHSRNIVHRDLKPENILLSSKNVDIMEPKLADFGLARMNMKTQDCKTFCGTPHYFAPEVIKTFQGAAEGNAGGYGKQVDMWSLGVILYIILSGIPPFEEEGLYEQILAGKYEFDVQEWTKVSAEAKELVAGLMVVDPKLRFNIERTMQHKWFVVDQKLPEDPTKGDVRPMEFDSPDVSAKRRRTMEDADAGVAVFVGGA</sequence>
<keyword evidence="8" id="KW-0418">Kinase</keyword>
<organism evidence="8">
    <name type="scientific">Crypthecodinium cohnii</name>
    <name type="common">Dinoflagellate</name>
    <name type="synonym">Glenodinium cohnii</name>
    <dbReference type="NCBI Taxonomy" id="2866"/>
    <lineage>
        <taxon>Eukaryota</taxon>
        <taxon>Sar</taxon>
        <taxon>Alveolata</taxon>
        <taxon>Dinophyceae</taxon>
        <taxon>Gonyaulacales</taxon>
        <taxon>Crypthecodiniaceae</taxon>
        <taxon>Crypthecodinium</taxon>
    </lineage>
</organism>
<evidence type="ECO:0000256" key="2">
    <source>
        <dbReference type="ARBA" id="ARBA00022741"/>
    </source>
</evidence>
<dbReference type="InterPro" id="IPR008271">
    <property type="entry name" value="Ser/Thr_kinase_AS"/>
</dbReference>
<dbReference type="InterPro" id="IPR011009">
    <property type="entry name" value="Kinase-like_dom_sf"/>
</dbReference>
<dbReference type="FunFam" id="1.10.510.10:FF:000571">
    <property type="entry name" value="Maternal embryonic leucine zipper kinase"/>
    <property type="match status" value="1"/>
</dbReference>
<reference evidence="8" key="1">
    <citation type="journal article" date="2019" name="Microorganisms">
        <title>DNA Damage Response Pathways in Dinoflagellates.</title>
        <authorList>
            <person name="Li C."/>
            <person name="Wong J."/>
        </authorList>
    </citation>
    <scope>NUCLEOTIDE SEQUENCE</scope>
</reference>
<dbReference type="SMART" id="SM00240">
    <property type="entry name" value="FHA"/>
    <property type="match status" value="1"/>
</dbReference>
<protein>
    <submittedName>
        <fullName evidence="8">Serine/threonine-protein kinase Chk2</fullName>
    </submittedName>
</protein>
<dbReference type="GO" id="GO:0004672">
    <property type="term" value="F:protein kinase activity"/>
    <property type="evidence" value="ECO:0007669"/>
    <property type="project" value="InterPro"/>
</dbReference>
<dbReference type="SUPFAM" id="SSF56112">
    <property type="entry name" value="Protein kinase-like (PK-like)"/>
    <property type="match status" value="1"/>
</dbReference>
<evidence type="ECO:0000256" key="4">
    <source>
        <dbReference type="PROSITE-ProRule" id="PRU10141"/>
    </source>
</evidence>
<feature type="compositionally biased region" description="Low complexity" evidence="5">
    <location>
        <begin position="149"/>
        <end position="171"/>
    </location>
</feature>
<dbReference type="InterPro" id="IPR000719">
    <property type="entry name" value="Prot_kinase_dom"/>
</dbReference>
<evidence type="ECO:0000256" key="5">
    <source>
        <dbReference type="SAM" id="MobiDB-lite"/>
    </source>
</evidence>
<dbReference type="CDD" id="cd05117">
    <property type="entry name" value="STKc_CAMK"/>
    <property type="match status" value="1"/>
</dbReference>
<dbReference type="PANTHER" id="PTHR24347">
    <property type="entry name" value="SERINE/THREONINE-PROTEIN KINASE"/>
    <property type="match status" value="1"/>
</dbReference>
<dbReference type="Pfam" id="PF00069">
    <property type="entry name" value="Pkinase"/>
    <property type="match status" value="1"/>
</dbReference>
<evidence type="ECO:0000313" key="8">
    <source>
        <dbReference type="EMBL" id="QDO16465.1"/>
    </source>
</evidence>
<evidence type="ECO:0000256" key="1">
    <source>
        <dbReference type="ARBA" id="ARBA00011245"/>
    </source>
</evidence>
<dbReference type="SMART" id="SM00220">
    <property type="entry name" value="S_TKc"/>
    <property type="match status" value="1"/>
</dbReference>
<dbReference type="PROSITE" id="PS50006">
    <property type="entry name" value="FHA_DOMAIN"/>
    <property type="match status" value="1"/>
</dbReference>
<name>A0A516AGM1_CRYCO</name>
<comment type="subunit">
    <text evidence="1">Monomer.</text>
</comment>
<dbReference type="EMBL" id="MN125998">
    <property type="protein sequence ID" value="QDO16465.1"/>
    <property type="molecule type" value="mRNA"/>
</dbReference>
<dbReference type="SUPFAM" id="SSF49879">
    <property type="entry name" value="SMAD/FHA domain"/>
    <property type="match status" value="1"/>
</dbReference>
<feature type="binding site" evidence="4">
    <location>
        <position position="217"/>
    </location>
    <ligand>
        <name>ATP</name>
        <dbReference type="ChEBI" id="CHEBI:30616"/>
    </ligand>
</feature>
<dbReference type="CDD" id="cd00060">
    <property type="entry name" value="FHA"/>
    <property type="match status" value="1"/>
</dbReference>
<accession>A0A516AGM1</accession>
<dbReference type="AlphaFoldDB" id="A0A516AGM1"/>
<feature type="domain" description="Protein kinase" evidence="7">
    <location>
        <begin position="186"/>
        <end position="457"/>
    </location>
</feature>
<dbReference type="Pfam" id="PF00498">
    <property type="entry name" value="FHA"/>
    <property type="match status" value="1"/>
</dbReference>
<proteinExistence type="evidence at transcript level"/>
<dbReference type="PROSITE" id="PS50011">
    <property type="entry name" value="PROTEIN_KINASE_DOM"/>
    <property type="match status" value="1"/>
</dbReference>
<dbReference type="InterPro" id="IPR000253">
    <property type="entry name" value="FHA_dom"/>
</dbReference>
<dbReference type="PROSITE" id="PS00108">
    <property type="entry name" value="PROTEIN_KINASE_ST"/>
    <property type="match status" value="1"/>
</dbReference>
<feature type="region of interest" description="Disordered" evidence="5">
    <location>
        <begin position="144"/>
        <end position="171"/>
    </location>
</feature>
<keyword evidence="3 4" id="KW-0067">ATP-binding</keyword>
<dbReference type="GO" id="GO:0005524">
    <property type="term" value="F:ATP binding"/>
    <property type="evidence" value="ECO:0007669"/>
    <property type="project" value="UniProtKB-UniRule"/>
</dbReference>
<dbReference type="InterPro" id="IPR008984">
    <property type="entry name" value="SMAD_FHA_dom_sf"/>
</dbReference>
<evidence type="ECO:0000256" key="3">
    <source>
        <dbReference type="ARBA" id="ARBA00022840"/>
    </source>
</evidence>
<evidence type="ECO:0000259" key="7">
    <source>
        <dbReference type="PROSITE" id="PS50011"/>
    </source>
</evidence>
<evidence type="ECO:0000259" key="6">
    <source>
        <dbReference type="PROSITE" id="PS50006"/>
    </source>
</evidence>
<feature type="domain" description="FHA" evidence="6">
    <location>
        <begin position="54"/>
        <end position="103"/>
    </location>
</feature>